<keyword evidence="1" id="KW-1133">Transmembrane helix</keyword>
<dbReference type="Pfam" id="PF03140">
    <property type="entry name" value="DUF247"/>
    <property type="match status" value="1"/>
</dbReference>
<keyword evidence="1" id="KW-0472">Membrane</keyword>
<dbReference type="Proteomes" id="UP000326396">
    <property type="component" value="Linkage Group LG7"/>
</dbReference>
<accession>A0A5N6M444</accession>
<reference evidence="2 3" key="1">
    <citation type="submission" date="2019-05" db="EMBL/GenBank/DDBJ databases">
        <title>Mikania micrantha, genome provides insights into the molecular mechanism of rapid growth.</title>
        <authorList>
            <person name="Liu B."/>
        </authorList>
    </citation>
    <scope>NUCLEOTIDE SEQUENCE [LARGE SCALE GENOMIC DNA]</scope>
    <source>
        <strain evidence="2">NLD-2019</strain>
        <tissue evidence="2">Leaf</tissue>
    </source>
</reference>
<dbReference type="PANTHER" id="PTHR31170">
    <property type="entry name" value="BNAC04G53230D PROTEIN"/>
    <property type="match status" value="1"/>
</dbReference>
<dbReference type="PANTHER" id="PTHR31170:SF25">
    <property type="entry name" value="BNAA09G04570D PROTEIN"/>
    <property type="match status" value="1"/>
</dbReference>
<organism evidence="2 3">
    <name type="scientific">Mikania micrantha</name>
    <name type="common">bitter vine</name>
    <dbReference type="NCBI Taxonomy" id="192012"/>
    <lineage>
        <taxon>Eukaryota</taxon>
        <taxon>Viridiplantae</taxon>
        <taxon>Streptophyta</taxon>
        <taxon>Embryophyta</taxon>
        <taxon>Tracheophyta</taxon>
        <taxon>Spermatophyta</taxon>
        <taxon>Magnoliopsida</taxon>
        <taxon>eudicotyledons</taxon>
        <taxon>Gunneridae</taxon>
        <taxon>Pentapetalae</taxon>
        <taxon>asterids</taxon>
        <taxon>campanulids</taxon>
        <taxon>Asterales</taxon>
        <taxon>Asteraceae</taxon>
        <taxon>Asteroideae</taxon>
        <taxon>Heliantheae alliance</taxon>
        <taxon>Eupatorieae</taxon>
        <taxon>Mikania</taxon>
    </lineage>
</organism>
<dbReference type="OrthoDB" id="672127at2759"/>
<dbReference type="AlphaFoldDB" id="A0A5N6M444"/>
<gene>
    <name evidence="2" type="ORF">E3N88_35583</name>
</gene>
<dbReference type="EMBL" id="SZYD01000017">
    <property type="protein sequence ID" value="KAD3067703.1"/>
    <property type="molecule type" value="Genomic_DNA"/>
</dbReference>
<evidence type="ECO:0000256" key="1">
    <source>
        <dbReference type="SAM" id="Phobius"/>
    </source>
</evidence>
<feature type="transmembrane region" description="Helical" evidence="1">
    <location>
        <begin position="418"/>
        <end position="439"/>
    </location>
</feature>
<evidence type="ECO:0000313" key="3">
    <source>
        <dbReference type="Proteomes" id="UP000326396"/>
    </source>
</evidence>
<keyword evidence="1" id="KW-0812">Transmembrane</keyword>
<sequence length="441" mass="50712">MPIEDGEHIRDVHESIILLLEGETQRPHHPLQSKSTICRVPGTLRDLNPTAYAPQIISIGPLHREDLRLKAMEEHKVTYMLKLFQRIDESTDMNVEHILRKCVQAMFGLVTRTRACYAESFKSYDDSRLAEMMLIDGCFILELLYRFQYPPAEGDPIFDNILVAHGIKNDLLLLENQIPFFVLEILFRLTVKHFLNNTSLTDLVLNFLKDMNIIKDSKLILTNETMDHGHILGLFQSCYGGNHPLTGGIPTISYSATEIDVAGVKFKAQTDGDSLLAVEFKKSSFLPWLITCGFISTNFKLPVLCIMDSTPSLLRNLIAYEQCYPWSRQYVTSFAFLMYKLIDNNNDVKLLGGSKIIQHHLGASEDVTNLFNNICNGVVPGNIYYTEEWTKLNEYCHGYWPSMWIWLRRLYRSTKWKTITVIAAMLIFLMTLFEIIHHYNG</sequence>
<evidence type="ECO:0000313" key="2">
    <source>
        <dbReference type="EMBL" id="KAD3067703.1"/>
    </source>
</evidence>
<protein>
    <submittedName>
        <fullName evidence="2">Uncharacterized protein</fullName>
    </submittedName>
</protein>
<keyword evidence="3" id="KW-1185">Reference proteome</keyword>
<proteinExistence type="predicted"/>
<dbReference type="InterPro" id="IPR004158">
    <property type="entry name" value="DUF247_pln"/>
</dbReference>
<name>A0A5N6M444_9ASTR</name>
<comment type="caution">
    <text evidence="2">The sequence shown here is derived from an EMBL/GenBank/DDBJ whole genome shotgun (WGS) entry which is preliminary data.</text>
</comment>